<name>A0ABW6P9P9_9NOCA</name>
<evidence type="ECO:0000256" key="2">
    <source>
        <dbReference type="ARBA" id="ARBA00023136"/>
    </source>
</evidence>
<dbReference type="PANTHER" id="PTHR37042:SF4">
    <property type="entry name" value="OUTER MEMBRANE PROTEIN RV1973"/>
    <property type="match status" value="1"/>
</dbReference>
<keyword evidence="4" id="KW-1133">Transmembrane helix</keyword>
<comment type="caution">
    <text evidence="5">The sequence shown here is derived from an EMBL/GenBank/DDBJ whole genome shotgun (WGS) entry which is preliminary data.</text>
</comment>
<evidence type="ECO:0000313" key="6">
    <source>
        <dbReference type="Proteomes" id="UP001601442"/>
    </source>
</evidence>
<keyword evidence="6" id="KW-1185">Reference proteome</keyword>
<dbReference type="Proteomes" id="UP001601442">
    <property type="component" value="Unassembled WGS sequence"/>
</dbReference>
<feature type="region of interest" description="Disordered" evidence="3">
    <location>
        <begin position="1"/>
        <end position="31"/>
    </location>
</feature>
<keyword evidence="4" id="KW-0812">Transmembrane</keyword>
<feature type="transmembrane region" description="Helical" evidence="4">
    <location>
        <begin position="50"/>
        <end position="70"/>
    </location>
</feature>
<evidence type="ECO:0000256" key="3">
    <source>
        <dbReference type="SAM" id="MobiDB-lite"/>
    </source>
</evidence>
<evidence type="ECO:0000256" key="4">
    <source>
        <dbReference type="SAM" id="Phobius"/>
    </source>
</evidence>
<proteinExistence type="predicted"/>
<comment type="subcellular location">
    <subcellularLocation>
        <location evidence="1">Membrane</location>
    </subcellularLocation>
</comment>
<accession>A0ABW6P9P9</accession>
<feature type="compositionally biased region" description="Low complexity" evidence="3">
    <location>
        <begin position="20"/>
        <end position="31"/>
    </location>
</feature>
<gene>
    <name evidence="5" type="ORF">ACFYU5_26020</name>
</gene>
<dbReference type="RefSeq" id="WP_387398739.1">
    <property type="nucleotide sequence ID" value="NZ_JBIAMT010000005.1"/>
</dbReference>
<dbReference type="EMBL" id="JBIAMT010000005">
    <property type="protein sequence ID" value="MFF0499883.1"/>
    <property type="molecule type" value="Genomic_DNA"/>
</dbReference>
<organism evidence="5 6">
    <name type="scientific">Nocardia aobensis</name>
    <dbReference type="NCBI Taxonomy" id="257277"/>
    <lineage>
        <taxon>Bacteria</taxon>
        <taxon>Bacillati</taxon>
        <taxon>Actinomycetota</taxon>
        <taxon>Actinomycetes</taxon>
        <taxon>Mycobacteriales</taxon>
        <taxon>Nocardiaceae</taxon>
        <taxon>Nocardia</taxon>
    </lineage>
</organism>
<keyword evidence="2 4" id="KW-0472">Membrane</keyword>
<evidence type="ECO:0000256" key="1">
    <source>
        <dbReference type="ARBA" id="ARBA00004370"/>
    </source>
</evidence>
<reference evidence="5 6" key="1">
    <citation type="submission" date="2024-10" db="EMBL/GenBank/DDBJ databases">
        <title>The Natural Products Discovery Center: Release of the First 8490 Sequenced Strains for Exploring Actinobacteria Biosynthetic Diversity.</title>
        <authorList>
            <person name="Kalkreuter E."/>
            <person name="Kautsar S.A."/>
            <person name="Yang D."/>
            <person name="Bader C.D."/>
            <person name="Teijaro C.N."/>
            <person name="Fluegel L."/>
            <person name="Davis C.M."/>
            <person name="Simpson J.R."/>
            <person name="Lauterbach L."/>
            <person name="Steele A.D."/>
            <person name="Gui C."/>
            <person name="Meng S."/>
            <person name="Li G."/>
            <person name="Viehrig K."/>
            <person name="Ye F."/>
            <person name="Su P."/>
            <person name="Kiefer A.F."/>
            <person name="Nichols A."/>
            <person name="Cepeda A.J."/>
            <person name="Yan W."/>
            <person name="Fan B."/>
            <person name="Jiang Y."/>
            <person name="Adhikari A."/>
            <person name="Zheng C.-J."/>
            <person name="Schuster L."/>
            <person name="Cowan T.M."/>
            <person name="Smanski M.J."/>
            <person name="Chevrette M.G."/>
            <person name="De Carvalho L.P.S."/>
            <person name="Shen B."/>
        </authorList>
    </citation>
    <scope>NUCLEOTIDE SEQUENCE [LARGE SCALE GENOMIC DNA]</scope>
    <source>
        <strain evidence="5 6">NPDC004119</strain>
    </source>
</reference>
<dbReference type="PANTHER" id="PTHR37042">
    <property type="entry name" value="OUTER MEMBRANE PROTEIN RV1973"/>
    <property type="match status" value="1"/>
</dbReference>
<protein>
    <recommendedName>
        <fullName evidence="7">Mammalian cell entry protein</fullName>
    </recommendedName>
</protein>
<sequence length="207" mass="22093">MADDDEPGAVTDAAELSENSVAESDSAAADSAKEATAVAAPRWWGRGMRIAAATAAALLVVALVTVNVLLAHKHDAARSVADQRAEYIRAAQQEVLNVLTVHYDSADRDVQRILDDATGPWRVEFAPQAQSFTDAVRKAKVVTTAEIAGAGLERVNDDGTAQVLLTAHSKVSNSAGAHEEPRTFRVRVTLARDDGRLEISKMEYVTS</sequence>
<evidence type="ECO:0000313" key="5">
    <source>
        <dbReference type="EMBL" id="MFF0499883.1"/>
    </source>
</evidence>
<evidence type="ECO:0008006" key="7">
    <source>
        <dbReference type="Google" id="ProtNLM"/>
    </source>
</evidence>